<dbReference type="AlphaFoldDB" id="A0A6M1U5C5"/>
<proteinExistence type="predicted"/>
<protein>
    <submittedName>
        <fullName evidence="2">Uncharacterized protein</fullName>
    </submittedName>
</protein>
<keyword evidence="3" id="KW-1185">Reference proteome</keyword>
<evidence type="ECO:0000313" key="2">
    <source>
        <dbReference type="EMBL" id="NGQ90093.1"/>
    </source>
</evidence>
<gene>
    <name evidence="2" type="ORF">G5V65_04235</name>
</gene>
<keyword evidence="1" id="KW-0472">Membrane</keyword>
<reference evidence="2 3" key="1">
    <citation type="submission" date="2020-02" db="EMBL/GenBank/DDBJ databases">
        <title>Rhodobacter translucens sp. nov., a novel bacterium isolated from activated sludge.</title>
        <authorList>
            <person name="Liu J."/>
        </authorList>
    </citation>
    <scope>NUCLEOTIDE SEQUENCE [LARGE SCALE GENOMIC DNA]</scope>
    <source>
        <strain evidence="2 3">HX-7-19</strain>
    </source>
</reference>
<dbReference type="Proteomes" id="UP000474758">
    <property type="component" value="Unassembled WGS sequence"/>
</dbReference>
<evidence type="ECO:0000256" key="1">
    <source>
        <dbReference type="SAM" id="Phobius"/>
    </source>
</evidence>
<comment type="caution">
    <text evidence="2">The sequence shown here is derived from an EMBL/GenBank/DDBJ whole genome shotgun (WGS) entry which is preliminary data.</text>
</comment>
<name>A0A6M1U5C5_9RHOB</name>
<dbReference type="RefSeq" id="WP_165047333.1">
    <property type="nucleotide sequence ID" value="NZ_JAALFE010000003.1"/>
</dbReference>
<accession>A0A6M1U5C5</accession>
<organism evidence="2 3">
    <name type="scientific">Paragemmobacter kunshanensis</name>
    <dbReference type="NCBI Taxonomy" id="2583234"/>
    <lineage>
        <taxon>Bacteria</taxon>
        <taxon>Pseudomonadati</taxon>
        <taxon>Pseudomonadota</taxon>
        <taxon>Alphaproteobacteria</taxon>
        <taxon>Rhodobacterales</taxon>
        <taxon>Paracoccaceae</taxon>
        <taxon>Paragemmobacter</taxon>
    </lineage>
</organism>
<feature type="transmembrane region" description="Helical" evidence="1">
    <location>
        <begin position="43"/>
        <end position="63"/>
    </location>
</feature>
<keyword evidence="1" id="KW-1133">Transmembrane helix</keyword>
<sequence length="68" mass="7329">MNKYGPTRGEHLFRLIFSIFGLAMIGLLFALRGVPNGPGLVEVVGIAALFFGVTLVLSARALLRRDQG</sequence>
<feature type="transmembrane region" description="Helical" evidence="1">
    <location>
        <begin position="12"/>
        <end position="31"/>
    </location>
</feature>
<keyword evidence="1" id="KW-0812">Transmembrane</keyword>
<evidence type="ECO:0000313" key="3">
    <source>
        <dbReference type="Proteomes" id="UP000474758"/>
    </source>
</evidence>
<dbReference type="EMBL" id="JAALFE010000003">
    <property type="protein sequence ID" value="NGQ90093.1"/>
    <property type="molecule type" value="Genomic_DNA"/>
</dbReference>